<dbReference type="Gene3D" id="1.25.40.70">
    <property type="entry name" value="Phosphatidylinositol 3-kinase, accessory domain (PIK)"/>
    <property type="match status" value="1"/>
</dbReference>
<dbReference type="PROSITE" id="PS50290">
    <property type="entry name" value="PI3_4_KINASE_3"/>
    <property type="match status" value="1"/>
</dbReference>
<dbReference type="SMART" id="SM00145">
    <property type="entry name" value="PI3Ka"/>
    <property type="match status" value="1"/>
</dbReference>
<sequence>MPPIYSLSYFGGTTQSSVIQLARALAKAYVSQGNGIKSIEEKVNRILSYYPSRSKSGQYLFNGQGENAVVATGIFLLESNLAMLDQLLPKLLDIFDSLVGACWEDPPSAVYIHKLPPSENFAFVLTSILCQIAGDSEKYRDEIVRHLIGSLEAFNKLLSETSMRNKRVCFHCLPCLLGILRAFGRVAPPSSAGNGDSDANSNCRFLTASLFPPPSLFKTESSGGAVGVHQLDDGLADCHGELTLSLPQRPFDAFKPILPRSVSHSIMASQDSLLRPMSVPHERSLSPKSPTDTLDGPVGSRTFVGDCNKEEIPELGSYLFDRACSTYSNYLAMLEGSVLTSATDFMLAFTETEIDSICQLFRTLTETCSGQPSAADFFDEHVRPHRPHWYPYCTLYRPALLCYLLLIRDIVRAQHTQLSASLTQKLQSLVMSTYKESNEQISSLYGRESERLAHGSCVSPFGLAVECSAACVPALVCLVSRVEDVDSLSNNLICWAKDESRKHALGSSSHLLAVLYGIGRLAQRFNSIAKEALDCLNDFLLLPSRILSRLDAARSRESASGAVSGKAGLSAAAAARRDLATQLLHKVRDTAIASLCRVLIVDPTLIDFFLASVSARFFLAVESTRDTNLMYVNTILSLGRVAVELRNCIEDNRGSRTQEAVVQFFQQSLQQVQTQRLPVDLGGTIIDQLGCLIIAGCPTVDHQILSLFSELSVRHSLSDPSSSQTLLNHVINAYANMGASVTGEESLYDLLGRLLELFVLLDLEARNRLTDLKAVRRKVTECLGSLIPVIAVLVSRLPTTVEPKMRLGKLFKDFWLYCVLLDFVHENAPVNKWPKEWLRGIREIAVKSPLLLSGAEKQNSERVPTALPLPSNVTEDQELKQRLRIIVLLDASKTSLEYDIRPLTPPQVAYLLAVYNLELLCILNSSHEGAPARLFRYLEDEIFLKEKNTSMWNCLAALSRRIWLKYLQHLKRHSDHVAVSNLVESHAQFLLVMFNHVKQKVRNQADEQLTTLIKNFPHVMWSGKVLTAILNICQLLSQSLEVDPNEAAPVYSVPNTPFTLVIADRLSERKTRVTHFVGHCSNILREATTWCPGLVRSHLVHYLLDNQSVAEAIRGQHCGLSYAAEQILALAGYHRYSKSKPNQETSELPRCISRDMSNCVAVLQLRARCLGAVDGMRSLTDLPQLQSLLTDQLLSSPDHTSSLFRLCALIVHPDTPDKCVRPLLHDLCWAGLRQFNSDVLDAAVSCWLWVITAKPHLSSLLFTECCSAFQVSAERRIGLFAKSKADPTPLVFCEDYQLSQPVPDVEPHRIWVGFLSEQLTAFKYISTERVSLVANMLTRSLPFVSKHIAATGVLFRLLWMGLVVIQASGRLQPVAKAVLRDKVYACALKHFTRRPSFPAQYGWQLRNDVLALIDFFENMLVEKKSLEGGLESQAMTALTLHAGGAGGVGVGSGSGGSAIGSGRAASGRFDATATVHRFDDRLATAAATVASSASTMNVSQHQQHHHHGHSMSTSPSLAAATGTSATISGAASSTLGRVGAGSSASGHQRLGVVRDGSATLGAGSGVGGGGGISGAASTAGIGAPSSNTVTKEYLRRRQLILLLVTNELERLITWCNPIARQDQAFPADKEAKLNDFLSKQTLKQKELRAYAGLAWRVNPVLAVFLPLRFPNSNELLTEVCRLVRCNPDYVNSVPEALQFLATPSNVDNDVPELTHMLTWAPVSPVDALAFFSRMYAAHPLTHQYAVRTLASYPPEAMIFYIPQLVQAVRYDQMGYMTEFILNLAKRSQLCAHQLLWNMQTNAYKDDEGKVIDPAIGSTLLKLMDHIVGQLDGNSRSFYDREFDFFHEVTNISAIIKDYEKGERRREACRRALRDVQLRTGCYLPTNPDALVTEIDYSSGIPMQSAAKAPFLARFRVRRIGIRNVERLALTSESDLQARESTAQPDPMMACIFKVGDDVRQDILALQVIGLFQNIYRQIGLDLFLYPYKVVATNPGCGVIECVPNSKSRDQIGRNTESSLHDYFISTYGEESTPRFQAARRNFITSMAAYSVVCYILNIKDRHNANIMLDDEGHLIHIDFGFLFETSPGGNMGFEPEMKISNEMVMVMGNGTDSESYKWFEELCVQAFLAVRPHRESLVALVSLMLDTGLDCFRGQTIKQLRERFFPHDGERMAAQYFLRIVRSCREHWRTAGYDAIQYLQNRIQY</sequence>
<evidence type="ECO:0000256" key="4">
    <source>
        <dbReference type="ARBA" id="ARBA00022777"/>
    </source>
</evidence>
<dbReference type="InterPro" id="IPR001263">
    <property type="entry name" value="PI3K_accessory_dom"/>
</dbReference>
<dbReference type="Pfam" id="PF19274">
    <property type="entry name" value="PI4K_N"/>
    <property type="match status" value="3"/>
</dbReference>
<dbReference type="CDD" id="cd05167">
    <property type="entry name" value="PI4Kc_III_alpha"/>
    <property type="match status" value="1"/>
</dbReference>
<keyword evidence="9" id="KW-1185">Reference proteome</keyword>
<dbReference type="Gene3D" id="1.10.1070.11">
    <property type="entry name" value="Phosphatidylinositol 3-/4-kinase, catalytic domain"/>
    <property type="match status" value="1"/>
</dbReference>
<dbReference type="Proteomes" id="UP000215902">
    <property type="component" value="Unassembled WGS sequence"/>
</dbReference>
<dbReference type="GO" id="GO:0046854">
    <property type="term" value="P:phosphatidylinositol phosphate biosynthetic process"/>
    <property type="evidence" value="ECO:0007669"/>
    <property type="project" value="InterPro"/>
</dbReference>
<dbReference type="InterPro" id="IPR042236">
    <property type="entry name" value="PI3K_accessory_sf"/>
</dbReference>
<evidence type="ECO:0000256" key="5">
    <source>
        <dbReference type="SAM" id="MobiDB-lite"/>
    </source>
</evidence>
<dbReference type="GO" id="GO:0005737">
    <property type="term" value="C:cytoplasm"/>
    <property type="evidence" value="ECO:0007669"/>
    <property type="project" value="TreeGrafter"/>
</dbReference>
<dbReference type="GO" id="GO:0004430">
    <property type="term" value="F:1-phosphatidylinositol 4-kinase activity"/>
    <property type="evidence" value="ECO:0007669"/>
    <property type="project" value="UniProtKB-EC"/>
</dbReference>
<dbReference type="EMBL" id="NIVC01001194">
    <property type="protein sequence ID" value="PAA70948.1"/>
    <property type="molecule type" value="Genomic_DNA"/>
</dbReference>
<dbReference type="EC" id="2.7.1.67" evidence="2"/>
<keyword evidence="4" id="KW-0418">Kinase</keyword>
<dbReference type="InterPro" id="IPR015433">
    <property type="entry name" value="PI3/4_kinase"/>
</dbReference>
<dbReference type="SUPFAM" id="SSF48371">
    <property type="entry name" value="ARM repeat"/>
    <property type="match status" value="1"/>
</dbReference>
<comment type="caution">
    <text evidence="8">The sequence shown here is derived from an EMBL/GenBank/DDBJ whole genome shotgun (WGS) entry which is preliminary data.</text>
</comment>
<feature type="domain" description="PIK helical" evidence="7">
    <location>
        <begin position="1644"/>
        <end position="1825"/>
    </location>
</feature>
<accession>A0A267FB12</accession>
<evidence type="ECO:0000256" key="2">
    <source>
        <dbReference type="ARBA" id="ARBA00012169"/>
    </source>
</evidence>
<proteinExistence type="inferred from homology"/>
<evidence type="ECO:0000256" key="3">
    <source>
        <dbReference type="ARBA" id="ARBA00022679"/>
    </source>
</evidence>
<gene>
    <name evidence="8" type="ORF">BOX15_Mlig025879g1</name>
</gene>
<dbReference type="PANTHER" id="PTHR10048">
    <property type="entry name" value="PHOSPHATIDYLINOSITOL KINASE"/>
    <property type="match status" value="1"/>
</dbReference>
<protein>
    <recommendedName>
        <fullName evidence="2">1-phosphatidylinositol 4-kinase</fullName>
        <ecNumber evidence="2">2.7.1.67</ecNumber>
    </recommendedName>
</protein>
<dbReference type="GO" id="GO:0005886">
    <property type="term" value="C:plasma membrane"/>
    <property type="evidence" value="ECO:0007669"/>
    <property type="project" value="TreeGrafter"/>
</dbReference>
<dbReference type="GO" id="GO:0048015">
    <property type="term" value="P:phosphatidylinositol-mediated signaling"/>
    <property type="evidence" value="ECO:0007669"/>
    <property type="project" value="TreeGrafter"/>
</dbReference>
<feature type="domain" description="PI3K/PI4K catalytic" evidence="6">
    <location>
        <begin position="1921"/>
        <end position="2189"/>
    </location>
</feature>
<dbReference type="SMART" id="SM00146">
    <property type="entry name" value="PI3Kc"/>
    <property type="match status" value="1"/>
</dbReference>
<evidence type="ECO:0000256" key="1">
    <source>
        <dbReference type="ARBA" id="ARBA00006209"/>
    </source>
</evidence>
<dbReference type="FunFam" id="1.25.40.70:FF:000011">
    <property type="entry name" value="Phosphatidylinositol 4-kinase alpha"/>
    <property type="match status" value="1"/>
</dbReference>
<feature type="compositionally biased region" description="Low complexity" evidence="5">
    <location>
        <begin position="1512"/>
        <end position="1521"/>
    </location>
</feature>
<dbReference type="InterPro" id="IPR011009">
    <property type="entry name" value="Kinase-like_dom_sf"/>
</dbReference>
<dbReference type="OrthoDB" id="10264149at2759"/>
<dbReference type="FunFam" id="1.10.1070.11:FF:000005">
    <property type="entry name" value="Phosphatidylinositol 4-kinase, catalytic, alpha"/>
    <property type="match status" value="1"/>
</dbReference>
<dbReference type="PROSITE" id="PS51545">
    <property type="entry name" value="PIK_HELICAL"/>
    <property type="match status" value="1"/>
</dbReference>
<evidence type="ECO:0000259" key="6">
    <source>
        <dbReference type="PROSITE" id="PS50290"/>
    </source>
</evidence>
<dbReference type="PANTHER" id="PTHR10048:SF15">
    <property type="entry name" value="PHOSPHATIDYLINOSITOL 4-KINASE ALPHA"/>
    <property type="match status" value="1"/>
</dbReference>
<dbReference type="PROSITE" id="PS00915">
    <property type="entry name" value="PI3_4_KINASE_1"/>
    <property type="match status" value="1"/>
</dbReference>
<evidence type="ECO:0000313" key="9">
    <source>
        <dbReference type="Proteomes" id="UP000215902"/>
    </source>
</evidence>
<dbReference type="InterPro" id="IPR016024">
    <property type="entry name" value="ARM-type_fold"/>
</dbReference>
<name>A0A267FB12_9PLAT</name>
<dbReference type="SUPFAM" id="SSF56112">
    <property type="entry name" value="Protein kinase-like (PK-like)"/>
    <property type="match status" value="1"/>
</dbReference>
<feature type="region of interest" description="Disordered" evidence="5">
    <location>
        <begin position="278"/>
        <end position="297"/>
    </location>
</feature>
<feature type="region of interest" description="Disordered" evidence="5">
    <location>
        <begin position="1493"/>
        <end position="1521"/>
    </location>
</feature>
<dbReference type="InterPro" id="IPR045495">
    <property type="entry name" value="PI4K_N"/>
</dbReference>
<organism evidence="8 9">
    <name type="scientific">Macrostomum lignano</name>
    <dbReference type="NCBI Taxonomy" id="282301"/>
    <lineage>
        <taxon>Eukaryota</taxon>
        <taxon>Metazoa</taxon>
        <taxon>Spiralia</taxon>
        <taxon>Lophotrochozoa</taxon>
        <taxon>Platyhelminthes</taxon>
        <taxon>Rhabditophora</taxon>
        <taxon>Macrostomorpha</taxon>
        <taxon>Macrostomida</taxon>
        <taxon>Macrostomidae</taxon>
        <taxon>Macrostomum</taxon>
    </lineage>
</organism>
<dbReference type="InterPro" id="IPR018936">
    <property type="entry name" value="PI3/4_kinase_CS"/>
</dbReference>
<dbReference type="PROSITE" id="PS00916">
    <property type="entry name" value="PI3_4_KINASE_2"/>
    <property type="match status" value="1"/>
</dbReference>
<dbReference type="Pfam" id="PF00454">
    <property type="entry name" value="PI3_PI4_kinase"/>
    <property type="match status" value="1"/>
</dbReference>
<evidence type="ECO:0000259" key="7">
    <source>
        <dbReference type="PROSITE" id="PS51545"/>
    </source>
</evidence>
<evidence type="ECO:0000313" key="8">
    <source>
        <dbReference type="EMBL" id="PAA70948.1"/>
    </source>
</evidence>
<comment type="similarity">
    <text evidence="1">Belongs to the PI3/PI4-kinase family. Type III PI4K subfamily.</text>
</comment>
<dbReference type="STRING" id="282301.A0A267FB12"/>
<dbReference type="InterPro" id="IPR000403">
    <property type="entry name" value="PI3/4_kinase_cat_dom"/>
</dbReference>
<reference evidence="8 9" key="1">
    <citation type="submission" date="2017-06" db="EMBL/GenBank/DDBJ databases">
        <title>A platform for efficient transgenesis in Macrostomum lignano, a flatworm model organism for stem cell research.</title>
        <authorList>
            <person name="Berezikov E."/>
        </authorList>
    </citation>
    <scope>NUCLEOTIDE SEQUENCE [LARGE SCALE GENOMIC DNA]</scope>
    <source>
        <strain evidence="8">DV1</strain>
        <tissue evidence="8">Whole organism</tissue>
    </source>
</reference>
<dbReference type="FunFam" id="3.30.1010.10:FF:000009">
    <property type="entry name" value="Phosphatidylinositol 4-kinase, catalytic, alpha"/>
    <property type="match status" value="1"/>
</dbReference>
<keyword evidence="3" id="KW-0808">Transferase</keyword>
<dbReference type="InterPro" id="IPR036940">
    <property type="entry name" value="PI3/4_kinase_cat_sf"/>
</dbReference>
<dbReference type="Gene3D" id="3.30.1010.10">
    <property type="entry name" value="Phosphatidylinositol 3-kinase Catalytic Subunit, Chain A, domain 4"/>
    <property type="match status" value="1"/>
</dbReference>
<dbReference type="Pfam" id="PF00613">
    <property type="entry name" value="PI3Ka"/>
    <property type="match status" value="1"/>
</dbReference>